<organism evidence="2 3">
    <name type="scientific">Actinoplanes friuliensis DSM 7358</name>
    <dbReference type="NCBI Taxonomy" id="1246995"/>
    <lineage>
        <taxon>Bacteria</taxon>
        <taxon>Bacillati</taxon>
        <taxon>Actinomycetota</taxon>
        <taxon>Actinomycetes</taxon>
        <taxon>Micromonosporales</taxon>
        <taxon>Micromonosporaceae</taxon>
        <taxon>Actinoplanes</taxon>
    </lineage>
</organism>
<dbReference type="InterPro" id="IPR054567">
    <property type="entry name" value="NNH7"/>
</dbReference>
<keyword evidence="3" id="KW-1185">Reference proteome</keyword>
<dbReference type="Proteomes" id="UP000017746">
    <property type="component" value="Chromosome"/>
</dbReference>
<dbReference type="PATRIC" id="fig|1246995.3.peg.7160"/>
<name>U5W7Y8_9ACTN</name>
<dbReference type="EMBL" id="CP006272">
    <property type="protein sequence ID" value="AGZ45333.1"/>
    <property type="molecule type" value="Genomic_DNA"/>
</dbReference>
<dbReference type="SUPFAM" id="SSF52540">
    <property type="entry name" value="P-loop containing nucleoside triphosphate hydrolases"/>
    <property type="match status" value="1"/>
</dbReference>
<dbReference type="InterPro" id="IPR027417">
    <property type="entry name" value="P-loop_NTPase"/>
</dbReference>
<dbReference type="STRING" id="1246995.AFR_35385"/>
<evidence type="ECO:0000313" key="3">
    <source>
        <dbReference type="Proteomes" id="UP000017746"/>
    </source>
</evidence>
<dbReference type="eggNOG" id="COG5635">
    <property type="taxonomic scope" value="Bacteria"/>
</dbReference>
<gene>
    <name evidence="2" type="ORF">AFR_35385</name>
</gene>
<evidence type="ECO:0000313" key="2">
    <source>
        <dbReference type="EMBL" id="AGZ45333.1"/>
    </source>
</evidence>
<dbReference type="Pfam" id="PF22738">
    <property type="entry name" value="NNH7"/>
    <property type="match status" value="1"/>
</dbReference>
<reference evidence="2 3" key="1">
    <citation type="journal article" date="2014" name="J. Biotechnol.">
        <title>Complete genome sequence of the actinobacterium Actinoplanes friuliensis HAG 010964, producer of the lipopeptide antibiotic friulimycin.</title>
        <authorList>
            <person name="Ruckert C."/>
            <person name="Szczepanowski R."/>
            <person name="Albersmeier A."/>
            <person name="Goesmann A."/>
            <person name="Fischer N."/>
            <person name="Steinkamper A."/>
            <person name="Puhler A."/>
            <person name="Biener R."/>
            <person name="Schwartz D."/>
            <person name="Kalinowski J."/>
        </authorList>
    </citation>
    <scope>NUCLEOTIDE SEQUENCE [LARGE SCALE GENOMIC DNA]</scope>
    <source>
        <strain evidence="2 3">DSM 7358</strain>
    </source>
</reference>
<dbReference type="AlphaFoldDB" id="U5W7Y8"/>
<accession>U5W7Y8</accession>
<feature type="domain" description="NACHT N-terminal Helical" evidence="1">
    <location>
        <begin position="2"/>
        <end position="219"/>
    </location>
</feature>
<dbReference type="Gene3D" id="3.40.50.300">
    <property type="entry name" value="P-loop containing nucleotide triphosphate hydrolases"/>
    <property type="match status" value="1"/>
</dbReference>
<sequence>MRYADAVRLLGGASPAIKAADTLLGGALTIATAGGSDAALGLFDAKAEVIRLGHVVAGKVHDSVRGQARHDRSSRLQAAHGILVVSSFFEAVDEIIAATELDPPELTRDDQVLLVAGTPITGDWLRDLLGAPVPVPSAERSAVGLLDDLRDWYLREALHFGTYLQGLAAWERADQRSRRAVQRLLSEVLPAAALRRYEDSRRALAIDVPEFGLWVRRAEDRAVGRSLIELQEVLERTTSARDPDRRRRALAAAYRVELDKPVTGEASPELMIPALGEAYLDPLFRVKAAGPTARPAEHSWWDADIRSDFAAFLAEHLTTPQAAEAPLLLLGQPGAGKSALTRVLAARLPAADYLVVRVALREVPAEAEIQDQIEQAIRTTIGETVAWADLAATADGALPVIMLDGFDELLQATGVHQSDYLQRVARFQEREAVQGRPVAVIVTSRVAVADRARLPDGTLIARLEGFDDARVARWLRTWNSLNPTRAVQPEVVQRYSELCMQPLLLLMLVLYDATTGALREDTTFDTAQLYERLLHRFAEREVRKLHAGEPEPRMAGLVEAELTQLSVVALAMFNRLRQTVTQQDLDADLAALGLTTGRRAESEGFRSSLTAGEEVVGRFFFIQRSEALQDGRQLRTYEFLHATFGEYLVARLVVRTVRGNAARAAADDSPLGPATTDEGVLPGLLSYVPLIARGTVLPFISSMLATSKHEEIRSWLIDVLRVAMIRPEPARGRYQPVDKRVDHMMATYSLNLTLLVIACGKPLPASEIFVHAADPAAWFQGAAQQWLAAVPSGMWSAFAETVSIRKTWAGERRDLVLHRAAGLTPIPVDLLWTFPGIGHLADTSQPGVGLGVDSIDQMNSLLQLMGQEGGDVMLHAVEPLAAELPRSLTTFVVHEAGEVESIARSLTRVWLTSSLDGTTADLVEAYHRAVRAVEGRMWDPNEFDPSLVPAIRVVLRLLTADVTRIPAVTLDEWLLRLVTSPYFTQAHVPDALEFLVAASPIVDIRTMAERVVGKHADGTTKWSPADEIRVFRALRELQRCLPDSELDIRREPDQ</sequence>
<protein>
    <recommendedName>
        <fullName evidence="1">NACHT N-terminal Helical domain-containing protein</fullName>
    </recommendedName>
</protein>
<proteinExistence type="predicted"/>
<dbReference type="KEGG" id="afs:AFR_35385"/>
<evidence type="ECO:0000259" key="1">
    <source>
        <dbReference type="Pfam" id="PF22738"/>
    </source>
</evidence>
<dbReference type="HOGENOM" id="CLU_010524_0_0_11"/>